<dbReference type="EMBL" id="CAJPWZ010000721">
    <property type="protein sequence ID" value="CAG2199373.1"/>
    <property type="molecule type" value="Genomic_DNA"/>
</dbReference>
<protein>
    <submittedName>
        <fullName evidence="1">Uncharacterized protein</fullName>
    </submittedName>
</protein>
<sequence length="380" mass="43462">MSDNLNNTQIRSLYRCLKCKDADGYIGQKHRVEGHIWKLHMPLEVVPYYCTLCLFRCDKESDMLKHGQHFRPHQIQKEEMITRGQYQGDRAYIERSPLPYRTVIGPEDILPTFGPTPVVQPAEAVYQVEVAEEVCQVEVVEEVCQVEVVEEVCQVEAVEVVQQAEVVEEIHEPVGTPLSSPVRKIKARGRELEELECLHMKIPYNSDTSRFLSESYRPIENHYSNCQTKLFKHNAKILAMNRIITAVDKNYYTIILTQMTKNGKEEDSRICITEAQNSVFEGPEDSCTKEFSSSAAVDEQVLIGNCSLNGMKMKISEKAKRLYADKILSNRPQKSISFEPTNNLIALNSNTVLQMDWASNLLNRELHSINKTKTVYDGKI</sequence>
<reference evidence="1" key="1">
    <citation type="submission" date="2021-03" db="EMBL/GenBank/DDBJ databases">
        <authorList>
            <person name="Bekaert M."/>
        </authorList>
    </citation>
    <scope>NUCLEOTIDE SEQUENCE</scope>
</reference>
<comment type="caution">
    <text evidence="1">The sequence shown here is derived from an EMBL/GenBank/DDBJ whole genome shotgun (WGS) entry which is preliminary data.</text>
</comment>
<evidence type="ECO:0000313" key="2">
    <source>
        <dbReference type="Proteomes" id="UP000683360"/>
    </source>
</evidence>
<dbReference type="OrthoDB" id="6161362at2759"/>
<proteinExistence type="predicted"/>
<name>A0A8S3QYI2_MYTED</name>
<organism evidence="1 2">
    <name type="scientific">Mytilus edulis</name>
    <name type="common">Blue mussel</name>
    <dbReference type="NCBI Taxonomy" id="6550"/>
    <lineage>
        <taxon>Eukaryota</taxon>
        <taxon>Metazoa</taxon>
        <taxon>Spiralia</taxon>
        <taxon>Lophotrochozoa</taxon>
        <taxon>Mollusca</taxon>
        <taxon>Bivalvia</taxon>
        <taxon>Autobranchia</taxon>
        <taxon>Pteriomorphia</taxon>
        <taxon>Mytilida</taxon>
        <taxon>Mytiloidea</taxon>
        <taxon>Mytilidae</taxon>
        <taxon>Mytilinae</taxon>
        <taxon>Mytilus</taxon>
    </lineage>
</organism>
<keyword evidence="2" id="KW-1185">Reference proteome</keyword>
<gene>
    <name evidence="1" type="ORF">MEDL_14062</name>
</gene>
<dbReference type="AlphaFoldDB" id="A0A8S3QYI2"/>
<evidence type="ECO:0000313" key="1">
    <source>
        <dbReference type="EMBL" id="CAG2199373.1"/>
    </source>
</evidence>
<accession>A0A8S3QYI2</accession>
<dbReference type="Proteomes" id="UP000683360">
    <property type="component" value="Unassembled WGS sequence"/>
</dbReference>